<reference evidence="2" key="1">
    <citation type="journal article" date="2009" name="Nature">
        <title>Genome sequence and analysis of the Irish potato famine pathogen Phytophthora infestans.</title>
        <authorList>
            <consortium name="The Broad Institute Genome Sequencing Platform"/>
            <person name="Haas B.J."/>
            <person name="Kamoun S."/>
            <person name="Zody M.C."/>
            <person name="Jiang R.H."/>
            <person name="Handsaker R.E."/>
            <person name="Cano L.M."/>
            <person name="Grabherr M."/>
            <person name="Kodira C.D."/>
            <person name="Raffaele S."/>
            <person name="Torto-Alalibo T."/>
            <person name="Bozkurt T.O."/>
            <person name="Ah-Fong A.M."/>
            <person name="Alvarado L."/>
            <person name="Anderson V.L."/>
            <person name="Armstrong M.R."/>
            <person name="Avrova A."/>
            <person name="Baxter L."/>
            <person name="Beynon J."/>
            <person name="Boevink P.C."/>
            <person name="Bollmann S.R."/>
            <person name="Bos J.I."/>
            <person name="Bulone V."/>
            <person name="Cai G."/>
            <person name="Cakir C."/>
            <person name="Carrington J.C."/>
            <person name="Chawner M."/>
            <person name="Conti L."/>
            <person name="Costanzo S."/>
            <person name="Ewan R."/>
            <person name="Fahlgren N."/>
            <person name="Fischbach M.A."/>
            <person name="Fugelstad J."/>
            <person name="Gilroy E.M."/>
            <person name="Gnerre S."/>
            <person name="Green P.J."/>
            <person name="Grenville-Briggs L.J."/>
            <person name="Griffith J."/>
            <person name="Grunwald N.J."/>
            <person name="Horn K."/>
            <person name="Horner N.R."/>
            <person name="Hu C.H."/>
            <person name="Huitema E."/>
            <person name="Jeong D.H."/>
            <person name="Jones A.M."/>
            <person name="Jones J.D."/>
            <person name="Jones R.W."/>
            <person name="Karlsson E.K."/>
            <person name="Kunjeti S.G."/>
            <person name="Lamour K."/>
            <person name="Liu Z."/>
            <person name="Ma L."/>
            <person name="Maclean D."/>
            <person name="Chibucos M.C."/>
            <person name="McDonald H."/>
            <person name="McWalters J."/>
            <person name="Meijer H.J."/>
            <person name="Morgan W."/>
            <person name="Morris P.F."/>
            <person name="Munro C.A."/>
            <person name="O'Neill K."/>
            <person name="Ospina-Giraldo M."/>
            <person name="Pinzon A."/>
            <person name="Pritchard L."/>
            <person name="Ramsahoye B."/>
            <person name="Ren Q."/>
            <person name="Restrepo S."/>
            <person name="Roy S."/>
            <person name="Sadanandom A."/>
            <person name="Savidor A."/>
            <person name="Schornack S."/>
            <person name="Schwartz D.C."/>
            <person name="Schumann U.D."/>
            <person name="Schwessinger B."/>
            <person name="Seyer L."/>
            <person name="Sharpe T."/>
            <person name="Silvar C."/>
            <person name="Song J."/>
            <person name="Studholme D.J."/>
            <person name="Sykes S."/>
            <person name="Thines M."/>
            <person name="van de Vondervoort P.J."/>
            <person name="Phuntumart V."/>
            <person name="Wawra S."/>
            <person name="Weide R."/>
            <person name="Win J."/>
            <person name="Young C."/>
            <person name="Zhou S."/>
            <person name="Fry W."/>
            <person name="Meyers B.C."/>
            <person name="van West P."/>
            <person name="Ristaino J."/>
            <person name="Govers F."/>
            <person name="Birch P.R."/>
            <person name="Whisson S.C."/>
            <person name="Judelson H.S."/>
            <person name="Nusbaum C."/>
        </authorList>
    </citation>
    <scope>NUCLEOTIDE SEQUENCE [LARGE SCALE GENOMIC DNA]</scope>
    <source>
        <strain evidence="2">T30-4</strain>
    </source>
</reference>
<dbReference type="AlphaFoldDB" id="D0NZZ0"/>
<gene>
    <name evidence="1" type="ORF">PITG_19211</name>
</gene>
<sequence length="67" mass="7473">MARAFKVRWSPTMVAEVRSVIGAEAWCDAALLRVRTTSHQAAEEGHTNQRDVYDQRTSTTPACAGYF</sequence>
<name>D0NZZ0_PHYIT</name>
<dbReference type="Proteomes" id="UP000006643">
    <property type="component" value="Unassembled WGS sequence"/>
</dbReference>
<dbReference type="HOGENOM" id="CLU_2817992_0_0_1"/>
<evidence type="ECO:0000313" key="2">
    <source>
        <dbReference type="Proteomes" id="UP000006643"/>
    </source>
</evidence>
<accession>D0NZZ0</accession>
<dbReference type="KEGG" id="pif:PITG_19211"/>
<organism evidence="1 2">
    <name type="scientific">Phytophthora infestans (strain T30-4)</name>
    <name type="common">Potato late blight agent</name>
    <dbReference type="NCBI Taxonomy" id="403677"/>
    <lineage>
        <taxon>Eukaryota</taxon>
        <taxon>Sar</taxon>
        <taxon>Stramenopiles</taxon>
        <taxon>Oomycota</taxon>
        <taxon>Peronosporomycetes</taxon>
        <taxon>Peronosporales</taxon>
        <taxon>Peronosporaceae</taxon>
        <taxon>Phytophthora</taxon>
    </lineage>
</organism>
<dbReference type="VEuPathDB" id="FungiDB:PITG_19211"/>
<evidence type="ECO:0000313" key="1">
    <source>
        <dbReference type="EMBL" id="EEY70147.1"/>
    </source>
</evidence>
<protein>
    <submittedName>
        <fullName evidence="1">Uncharacterized protein</fullName>
    </submittedName>
</protein>
<dbReference type="EMBL" id="DS028207">
    <property type="protein sequence ID" value="EEY70147.1"/>
    <property type="molecule type" value="Genomic_DNA"/>
</dbReference>
<dbReference type="RefSeq" id="XP_002997081.1">
    <property type="nucleotide sequence ID" value="XM_002997035.1"/>
</dbReference>
<dbReference type="InParanoid" id="D0NZZ0"/>
<dbReference type="GeneID" id="9467274"/>
<proteinExistence type="predicted"/>
<keyword evidence="2" id="KW-1185">Reference proteome</keyword>